<organism evidence="1 2">
    <name type="scientific">Abditibacterium utsteinense</name>
    <dbReference type="NCBI Taxonomy" id="1960156"/>
    <lineage>
        <taxon>Bacteria</taxon>
        <taxon>Pseudomonadati</taxon>
        <taxon>Abditibacteriota</taxon>
        <taxon>Abditibacteriia</taxon>
        <taxon>Abditibacteriales</taxon>
        <taxon>Abditibacteriaceae</taxon>
        <taxon>Abditibacterium</taxon>
    </lineage>
</organism>
<evidence type="ECO:0000313" key="2">
    <source>
        <dbReference type="Proteomes" id="UP000237684"/>
    </source>
</evidence>
<evidence type="ECO:0008006" key="3">
    <source>
        <dbReference type="Google" id="ProtNLM"/>
    </source>
</evidence>
<reference evidence="1 2" key="1">
    <citation type="journal article" date="2018" name="Syst. Appl. Microbiol.">
        <title>Abditibacterium utsteinense sp. nov., the first cultivated member of candidate phylum FBP, isolated from ice-free Antarctic soil samples.</title>
        <authorList>
            <person name="Tahon G."/>
            <person name="Tytgat B."/>
            <person name="Lebbe L."/>
            <person name="Carlier A."/>
            <person name="Willems A."/>
        </authorList>
    </citation>
    <scope>NUCLEOTIDE SEQUENCE [LARGE SCALE GENOMIC DNA]</scope>
    <source>
        <strain evidence="1 2">LMG 29911</strain>
    </source>
</reference>
<keyword evidence="2" id="KW-1185">Reference proteome</keyword>
<dbReference type="Proteomes" id="UP000237684">
    <property type="component" value="Unassembled WGS sequence"/>
</dbReference>
<dbReference type="AlphaFoldDB" id="A0A2S8ST63"/>
<dbReference type="Gene3D" id="3.30.460.40">
    <property type="match status" value="1"/>
</dbReference>
<name>A0A2S8ST63_9BACT</name>
<dbReference type="SUPFAM" id="SSF81301">
    <property type="entry name" value="Nucleotidyltransferase"/>
    <property type="match status" value="1"/>
</dbReference>
<dbReference type="InterPro" id="IPR043519">
    <property type="entry name" value="NT_sf"/>
</dbReference>
<gene>
    <name evidence="1" type="ORF">B1R32_108177</name>
</gene>
<proteinExistence type="predicted"/>
<sequence>MPLPPDFKEFLKLLNSKSVDYLLIGGYAVGAHGYVRATGDIDFWVRVSPENAGKLVAVFQEFGFGSLGLTIETFLNPIGVVRVGNSPLKIEVLNAISGV</sequence>
<dbReference type="EMBL" id="NIGF01000008">
    <property type="protein sequence ID" value="PQV63966.1"/>
    <property type="molecule type" value="Genomic_DNA"/>
</dbReference>
<evidence type="ECO:0000313" key="1">
    <source>
        <dbReference type="EMBL" id="PQV63966.1"/>
    </source>
</evidence>
<accession>A0A2S8ST63</accession>
<protein>
    <recommendedName>
        <fullName evidence="3">Nucleotidyltransferase</fullName>
    </recommendedName>
</protein>
<dbReference type="InParanoid" id="A0A2S8ST63"/>
<comment type="caution">
    <text evidence="1">The sequence shown here is derived from an EMBL/GenBank/DDBJ whole genome shotgun (WGS) entry which is preliminary data.</text>
</comment>